<reference evidence="4" key="3">
    <citation type="submission" date="2015-04" db="UniProtKB">
        <authorList>
            <consortium name="EnsemblPlants"/>
        </authorList>
    </citation>
    <scope>IDENTIFICATION</scope>
    <source>
        <strain evidence="4">cv. Jemalong A17</strain>
    </source>
</reference>
<keyword evidence="5" id="KW-1185">Reference proteome</keyword>
<evidence type="ECO:0000313" key="3">
    <source>
        <dbReference type="EMBL" id="RHN66232.1"/>
    </source>
</evidence>
<reference evidence="3" key="5">
    <citation type="journal article" date="2018" name="Nat. Plants">
        <title>Whole-genome landscape of Medicago truncatula symbiotic genes.</title>
        <authorList>
            <person name="Pecrix Y."/>
            <person name="Gamas P."/>
            <person name="Carrere S."/>
        </authorList>
    </citation>
    <scope>NUCLEOTIDE SEQUENCE</scope>
    <source>
        <tissue evidence="3">Leaves</tissue>
    </source>
</reference>
<evidence type="ECO:0000259" key="1">
    <source>
        <dbReference type="Pfam" id="PF03478"/>
    </source>
</evidence>
<dbReference type="EnsemblPlants" id="AES69423">
    <property type="protein sequence ID" value="AES69423"/>
    <property type="gene ID" value="MTR_3g029800"/>
</dbReference>
<dbReference type="Proteomes" id="UP000002051">
    <property type="component" value="Chromosome 3"/>
</dbReference>
<dbReference type="HOGENOM" id="CLU_019286_1_0_1"/>
<dbReference type="eggNOG" id="ENOG502QW71">
    <property type="taxonomic scope" value="Eukaryota"/>
</dbReference>
<reference evidence="6" key="4">
    <citation type="journal article" date="2018" name="Nat. Plants">
        <title>Whole-genome landscape of Medicago truncatula symbiotic genes.</title>
        <authorList>
            <person name="Pecrix Y."/>
            <person name="Staton S.E."/>
            <person name="Sallet E."/>
            <person name="Lelandais-Briere C."/>
            <person name="Moreau S."/>
            <person name="Carrere S."/>
            <person name="Blein T."/>
            <person name="Jardinaud M.F."/>
            <person name="Latrasse D."/>
            <person name="Zouine M."/>
            <person name="Zahm M."/>
            <person name="Kreplak J."/>
            <person name="Mayjonade B."/>
            <person name="Satge C."/>
            <person name="Perez M."/>
            <person name="Cauet S."/>
            <person name="Marande W."/>
            <person name="Chantry-Darmon C."/>
            <person name="Lopez-Roques C."/>
            <person name="Bouchez O."/>
            <person name="Berard A."/>
            <person name="Debelle F."/>
            <person name="Munos S."/>
            <person name="Bendahmane A."/>
            <person name="Berges H."/>
            <person name="Niebel A."/>
            <person name="Buitink J."/>
            <person name="Frugier F."/>
            <person name="Benhamed M."/>
            <person name="Crespi M."/>
            <person name="Gouzy J."/>
            <person name="Gamas P."/>
        </authorList>
    </citation>
    <scope>NUCLEOTIDE SEQUENCE [LARGE SCALE GENOMIC DNA]</scope>
    <source>
        <strain evidence="6">cv. Jemalong A17</strain>
    </source>
</reference>
<dbReference type="EMBL" id="CM001219">
    <property type="protein sequence ID" value="AES69423.1"/>
    <property type="molecule type" value="Genomic_DNA"/>
</dbReference>
<dbReference type="PANTHER" id="PTHR47123">
    <property type="entry name" value="F-BOX PROTEIN SKIP23"/>
    <property type="match status" value="1"/>
</dbReference>
<evidence type="ECO:0000313" key="2">
    <source>
        <dbReference type="EMBL" id="AES69423.1"/>
    </source>
</evidence>
<feature type="domain" description="KIB1-4 beta-propeller" evidence="1">
    <location>
        <begin position="90"/>
        <end position="328"/>
    </location>
</feature>
<dbReference type="Proteomes" id="UP000265566">
    <property type="component" value="Chromosome 3"/>
</dbReference>
<dbReference type="KEGG" id="mtr:11418652"/>
<dbReference type="InterPro" id="IPR005174">
    <property type="entry name" value="KIB1-4_b-propeller"/>
</dbReference>
<sequence length="360" mass="41621">MAADWSQLPRELLQLISQKLNRELYLIRSRSVCSWWRSSIPNYYQKHYLPVKFGQLSCQLFGSHTNVDAISYLIKHDIFLIKPPKHKQTLHQCPWLIRIGPNFDGKTQLLYPFLFNSYKPLPSCFNNVLDFNKLSVIHLRQMSYIYCRCCLKSYVATCQGEQPLVFLTTDLHGNPIMFRCGDDRSKTIPNMSANMSTFRGRYVCYFRGRPCMVDKTGRTVMIESDLSYHFIAEPVIGGESKFLVETSDFQLLLVDIYKNDDRVIVRIDVFRLDEKQKKWVKLTNLGDLVLFLESDYSFSACASDLGLGSGNCVIYNNGITLDFNMSVFHLDQGRISPLSDYPDHLKMFGPPPEWIAELHS</sequence>
<evidence type="ECO:0000313" key="6">
    <source>
        <dbReference type="Proteomes" id="UP000265566"/>
    </source>
</evidence>
<gene>
    <name evidence="4" type="primary">11418652</name>
    <name evidence="2" type="ordered locus">MTR_3g029800</name>
    <name evidence="3" type="ORF">MtrunA17_Chr3g0088641</name>
</gene>
<organism evidence="2 5">
    <name type="scientific">Medicago truncatula</name>
    <name type="common">Barrel medic</name>
    <name type="synonym">Medicago tribuloides</name>
    <dbReference type="NCBI Taxonomy" id="3880"/>
    <lineage>
        <taxon>Eukaryota</taxon>
        <taxon>Viridiplantae</taxon>
        <taxon>Streptophyta</taxon>
        <taxon>Embryophyta</taxon>
        <taxon>Tracheophyta</taxon>
        <taxon>Spermatophyta</taxon>
        <taxon>Magnoliopsida</taxon>
        <taxon>eudicotyledons</taxon>
        <taxon>Gunneridae</taxon>
        <taxon>Pentapetalae</taxon>
        <taxon>rosids</taxon>
        <taxon>fabids</taxon>
        <taxon>Fabales</taxon>
        <taxon>Fabaceae</taxon>
        <taxon>Papilionoideae</taxon>
        <taxon>50 kb inversion clade</taxon>
        <taxon>NPAAA clade</taxon>
        <taxon>Hologalegina</taxon>
        <taxon>IRL clade</taxon>
        <taxon>Trifolieae</taxon>
        <taxon>Medicago</taxon>
    </lineage>
</organism>
<dbReference type="EMBL" id="PSQE01000003">
    <property type="protein sequence ID" value="RHN66232.1"/>
    <property type="molecule type" value="Genomic_DNA"/>
</dbReference>
<reference evidence="2 5" key="1">
    <citation type="journal article" date="2011" name="Nature">
        <title>The Medicago genome provides insight into the evolution of rhizobial symbioses.</title>
        <authorList>
            <person name="Young N.D."/>
            <person name="Debelle F."/>
            <person name="Oldroyd G.E."/>
            <person name="Geurts R."/>
            <person name="Cannon S.B."/>
            <person name="Udvardi M.K."/>
            <person name="Benedito V.A."/>
            <person name="Mayer K.F."/>
            <person name="Gouzy J."/>
            <person name="Schoof H."/>
            <person name="Van de Peer Y."/>
            <person name="Proost S."/>
            <person name="Cook D.R."/>
            <person name="Meyers B.C."/>
            <person name="Spannagl M."/>
            <person name="Cheung F."/>
            <person name="De Mita S."/>
            <person name="Krishnakumar V."/>
            <person name="Gundlach H."/>
            <person name="Zhou S."/>
            <person name="Mudge J."/>
            <person name="Bharti A.K."/>
            <person name="Murray J.D."/>
            <person name="Naoumkina M.A."/>
            <person name="Rosen B."/>
            <person name="Silverstein K.A."/>
            <person name="Tang H."/>
            <person name="Rombauts S."/>
            <person name="Zhao P.X."/>
            <person name="Zhou P."/>
            <person name="Barbe V."/>
            <person name="Bardou P."/>
            <person name="Bechner M."/>
            <person name="Bellec A."/>
            <person name="Berger A."/>
            <person name="Berges H."/>
            <person name="Bidwell S."/>
            <person name="Bisseling T."/>
            <person name="Choisne N."/>
            <person name="Couloux A."/>
            <person name="Denny R."/>
            <person name="Deshpande S."/>
            <person name="Dai X."/>
            <person name="Doyle J.J."/>
            <person name="Dudez A.M."/>
            <person name="Farmer A.D."/>
            <person name="Fouteau S."/>
            <person name="Franken C."/>
            <person name="Gibelin C."/>
            <person name="Gish J."/>
            <person name="Goldstein S."/>
            <person name="Gonzalez A.J."/>
            <person name="Green P.J."/>
            <person name="Hallab A."/>
            <person name="Hartog M."/>
            <person name="Hua A."/>
            <person name="Humphray S.J."/>
            <person name="Jeong D.H."/>
            <person name="Jing Y."/>
            <person name="Jocker A."/>
            <person name="Kenton S.M."/>
            <person name="Kim D.J."/>
            <person name="Klee K."/>
            <person name="Lai H."/>
            <person name="Lang C."/>
            <person name="Lin S."/>
            <person name="Macmil S.L."/>
            <person name="Magdelenat G."/>
            <person name="Matthews L."/>
            <person name="McCorrison J."/>
            <person name="Monaghan E.L."/>
            <person name="Mun J.H."/>
            <person name="Najar F.Z."/>
            <person name="Nicholson C."/>
            <person name="Noirot C."/>
            <person name="O'Bleness M."/>
            <person name="Paule C.R."/>
            <person name="Poulain J."/>
            <person name="Prion F."/>
            <person name="Qin B."/>
            <person name="Qu C."/>
            <person name="Retzel E.F."/>
            <person name="Riddle C."/>
            <person name="Sallet E."/>
            <person name="Samain S."/>
            <person name="Samson N."/>
            <person name="Sanders I."/>
            <person name="Saurat O."/>
            <person name="Scarpelli C."/>
            <person name="Schiex T."/>
            <person name="Segurens B."/>
            <person name="Severin A.J."/>
            <person name="Sherrier D.J."/>
            <person name="Shi R."/>
            <person name="Sims S."/>
            <person name="Singer S.R."/>
            <person name="Sinharoy S."/>
            <person name="Sterck L."/>
            <person name="Viollet A."/>
            <person name="Wang B.B."/>
            <person name="Wang K."/>
            <person name="Wang M."/>
            <person name="Wang X."/>
            <person name="Warfsmann J."/>
            <person name="Weissenbach J."/>
            <person name="White D.D."/>
            <person name="White J.D."/>
            <person name="Wiley G.B."/>
            <person name="Wincker P."/>
            <person name="Xing Y."/>
            <person name="Yang L."/>
            <person name="Yao Z."/>
            <person name="Ying F."/>
            <person name="Zhai J."/>
            <person name="Zhou L."/>
            <person name="Zuber A."/>
            <person name="Denarie J."/>
            <person name="Dixon R.A."/>
            <person name="May G.D."/>
            <person name="Schwartz D.C."/>
            <person name="Rogers J."/>
            <person name="Quetier F."/>
            <person name="Town C.D."/>
            <person name="Roe B.A."/>
        </authorList>
    </citation>
    <scope>NUCLEOTIDE SEQUENCE [LARGE SCALE GENOMIC DNA]</scope>
    <source>
        <strain evidence="2">A17</strain>
        <strain evidence="4 5">cv. Jemalong A17</strain>
    </source>
</reference>
<evidence type="ECO:0000313" key="4">
    <source>
        <dbReference type="EnsemblPlants" id="AES69423"/>
    </source>
</evidence>
<protein>
    <submittedName>
        <fullName evidence="2">F-box SKIP23-like protein</fullName>
    </submittedName>
</protein>
<name>G7IZH9_MEDTR</name>
<dbReference type="GO" id="GO:0016567">
    <property type="term" value="P:protein ubiquitination"/>
    <property type="evidence" value="ECO:0000318"/>
    <property type="project" value="GO_Central"/>
</dbReference>
<evidence type="ECO:0000313" key="5">
    <source>
        <dbReference type="Proteomes" id="UP000002051"/>
    </source>
</evidence>
<dbReference type="Gramene" id="rna14176">
    <property type="protein sequence ID" value="RHN66232.1"/>
    <property type="gene ID" value="gene14176"/>
</dbReference>
<dbReference type="InterPro" id="IPR051304">
    <property type="entry name" value="SCF_F-box_domain"/>
</dbReference>
<dbReference type="Pfam" id="PF03478">
    <property type="entry name" value="Beta-prop_KIB1-4"/>
    <property type="match status" value="1"/>
</dbReference>
<proteinExistence type="predicted"/>
<dbReference type="AlphaFoldDB" id="G7IZH9"/>
<reference evidence="2 5" key="2">
    <citation type="journal article" date="2014" name="BMC Genomics">
        <title>An improved genome release (version Mt4.0) for the model legume Medicago truncatula.</title>
        <authorList>
            <person name="Tang H."/>
            <person name="Krishnakumar V."/>
            <person name="Bidwell S."/>
            <person name="Rosen B."/>
            <person name="Chan A."/>
            <person name="Zhou S."/>
            <person name="Gentzbittel L."/>
            <person name="Childs K.L."/>
            <person name="Yandell M."/>
            <person name="Gundlach H."/>
            <person name="Mayer K.F."/>
            <person name="Schwartz D.C."/>
            <person name="Town C.D."/>
        </authorList>
    </citation>
    <scope>GENOME REANNOTATION</scope>
    <source>
        <strain evidence="4 5">cv. Jemalong A17</strain>
    </source>
</reference>
<dbReference type="PaxDb" id="3880-AES69423"/>
<accession>G7IZH9</accession>
<dbReference type="OrthoDB" id="1377382at2759"/>
<dbReference type="PANTHER" id="PTHR47123:SF15">
    <property type="entry name" value="F-BOX PROTEIN SKIP23"/>
    <property type="match status" value="1"/>
</dbReference>